<evidence type="ECO:0000313" key="1">
    <source>
        <dbReference type="EMBL" id="PKW26135.1"/>
    </source>
</evidence>
<name>A0A2N3YGZ9_9MICO</name>
<accession>A0A2N3YGZ9</accession>
<dbReference type="EMBL" id="PJNE01000001">
    <property type="protein sequence ID" value="PKW26135.1"/>
    <property type="molecule type" value="Genomic_DNA"/>
</dbReference>
<keyword evidence="2" id="KW-1185">Reference proteome</keyword>
<dbReference type="AlphaFoldDB" id="A0A2N3YGZ9"/>
<gene>
    <name evidence="1" type="ORF">ATL31_0941</name>
</gene>
<dbReference type="Proteomes" id="UP000233781">
    <property type="component" value="Unassembled WGS sequence"/>
</dbReference>
<dbReference type="OrthoDB" id="4869540at2"/>
<evidence type="ECO:0000313" key="2">
    <source>
        <dbReference type="Proteomes" id="UP000233781"/>
    </source>
</evidence>
<reference evidence="1 2" key="1">
    <citation type="submission" date="2017-12" db="EMBL/GenBank/DDBJ databases">
        <title>Sequencing the genomes of 1000 Actinobacteria strains.</title>
        <authorList>
            <person name="Klenk H.-P."/>
        </authorList>
    </citation>
    <scope>NUCLEOTIDE SEQUENCE [LARGE SCALE GENOMIC DNA]</scope>
    <source>
        <strain evidence="1 2">DSM 12806</strain>
    </source>
</reference>
<proteinExistence type="predicted"/>
<dbReference type="RefSeq" id="WP_101394750.1">
    <property type="nucleotide sequence ID" value="NZ_PJNE01000001.1"/>
</dbReference>
<organism evidence="1 2">
    <name type="scientific">Phycicoccus duodecadis</name>
    <dbReference type="NCBI Taxonomy" id="173053"/>
    <lineage>
        <taxon>Bacteria</taxon>
        <taxon>Bacillati</taxon>
        <taxon>Actinomycetota</taxon>
        <taxon>Actinomycetes</taxon>
        <taxon>Micrococcales</taxon>
        <taxon>Intrasporangiaceae</taxon>
        <taxon>Phycicoccus</taxon>
    </lineage>
</organism>
<protein>
    <submittedName>
        <fullName evidence="1">Uncharacterized protein</fullName>
    </submittedName>
</protein>
<comment type="caution">
    <text evidence="1">The sequence shown here is derived from an EMBL/GenBank/DDBJ whole genome shotgun (WGS) entry which is preliminary data.</text>
</comment>
<sequence length="88" mass="9847">MTNSTALWTTVKDDLRERRERRAQARRLRADLSTYRTPAEIEDLLAMVDAQDAAGNGVAEAPMIRSILSDNLQAFYQGQTPLRRAAGL</sequence>